<accession>I7FKS4</accession>
<reference evidence="2 3" key="1">
    <citation type="journal article" date="2007" name="Genome Biol.">
        <title>Interrupted coding sequences in Mycobacterium smegmatis: authentic mutations or sequencing errors?</title>
        <authorList>
            <person name="Deshayes C."/>
            <person name="Perrodou E."/>
            <person name="Gallien S."/>
            <person name="Euphrasie D."/>
            <person name="Schaeffer C."/>
            <person name="Van-Dorsselaer A."/>
            <person name="Poch O."/>
            <person name="Lecompte O."/>
            <person name="Reyrat J.M."/>
        </authorList>
    </citation>
    <scope>NUCLEOTIDE SEQUENCE [LARGE SCALE GENOMIC DNA]</scope>
    <source>
        <strain evidence="3">ATCC 700084 / mc(2)155</strain>
    </source>
</reference>
<feature type="compositionally biased region" description="Basic residues" evidence="1">
    <location>
        <begin position="26"/>
        <end position="43"/>
    </location>
</feature>
<name>I7FKS4_MYCS2</name>
<dbReference type="EMBL" id="CP001663">
    <property type="protein sequence ID" value="AFP41865.1"/>
    <property type="molecule type" value="Genomic_DNA"/>
</dbReference>
<organism evidence="2 3">
    <name type="scientific">Mycolicibacterium smegmatis (strain ATCC 700084 / mc(2)155)</name>
    <name type="common">Mycobacterium smegmatis</name>
    <dbReference type="NCBI Taxonomy" id="246196"/>
    <lineage>
        <taxon>Bacteria</taxon>
        <taxon>Bacillati</taxon>
        <taxon>Actinomycetota</taxon>
        <taxon>Actinomycetes</taxon>
        <taxon>Mycobacteriales</taxon>
        <taxon>Mycobacteriaceae</taxon>
        <taxon>Mycolicibacterium</taxon>
    </lineage>
</organism>
<dbReference type="AlphaFoldDB" id="I7FKS4"/>
<gene>
    <name evidence="2" type="ordered locus">MSMEI_5424</name>
</gene>
<protein>
    <submittedName>
        <fullName evidence="2">Uncharacterized protein</fullName>
    </submittedName>
</protein>
<dbReference type="KEGG" id="msg:MSMEI_5424"/>
<reference evidence="2 3" key="2">
    <citation type="journal article" date="2009" name="Genome Res.">
        <title>Ortho-proteogenomics: multiple proteomes investigation through orthology and a new MS-based protocol.</title>
        <authorList>
            <person name="Gallien S."/>
            <person name="Perrodou E."/>
            <person name="Carapito C."/>
            <person name="Deshayes C."/>
            <person name="Reyrat J.M."/>
            <person name="Van Dorsselaer A."/>
            <person name="Poch O."/>
            <person name="Schaeffer C."/>
            <person name="Lecompte O."/>
        </authorList>
    </citation>
    <scope>NUCLEOTIDE SEQUENCE [LARGE SCALE GENOMIC DNA]</scope>
    <source>
        <strain evidence="3">ATCC 700084 / mc(2)155</strain>
    </source>
</reference>
<feature type="region of interest" description="Disordered" evidence="1">
    <location>
        <begin position="1"/>
        <end position="52"/>
    </location>
</feature>
<evidence type="ECO:0000313" key="3">
    <source>
        <dbReference type="Proteomes" id="UP000006158"/>
    </source>
</evidence>
<evidence type="ECO:0000256" key="1">
    <source>
        <dbReference type="SAM" id="MobiDB-lite"/>
    </source>
</evidence>
<sequence>MMRGETVEKIGGLHRSRGIDGDGRMRRSGHTRRHRSDGHHRHGVQLSDDRRA</sequence>
<proteinExistence type="predicted"/>
<evidence type="ECO:0000313" key="2">
    <source>
        <dbReference type="EMBL" id="AFP41865.1"/>
    </source>
</evidence>
<dbReference type="Proteomes" id="UP000006158">
    <property type="component" value="Chromosome"/>
</dbReference>